<dbReference type="OrthoDB" id="2276555at2759"/>
<proteinExistence type="predicted"/>
<organism evidence="1 2">
    <name type="scientific">Circinella minor</name>
    <dbReference type="NCBI Taxonomy" id="1195481"/>
    <lineage>
        <taxon>Eukaryota</taxon>
        <taxon>Fungi</taxon>
        <taxon>Fungi incertae sedis</taxon>
        <taxon>Mucoromycota</taxon>
        <taxon>Mucoromycotina</taxon>
        <taxon>Mucoromycetes</taxon>
        <taxon>Mucorales</taxon>
        <taxon>Lichtheimiaceae</taxon>
        <taxon>Circinella</taxon>
    </lineage>
</organism>
<comment type="caution">
    <text evidence="1">The sequence shown here is derived from an EMBL/GenBank/DDBJ whole genome shotgun (WGS) entry which is preliminary data.</text>
</comment>
<reference evidence="1 2" key="1">
    <citation type="submission" date="2020-12" db="EMBL/GenBank/DDBJ databases">
        <title>Metabolic potential, ecology and presence of endohyphal bacteria is reflected in genomic diversity of Mucoromycotina.</title>
        <authorList>
            <person name="Muszewska A."/>
            <person name="Okrasinska A."/>
            <person name="Steczkiewicz K."/>
            <person name="Drgas O."/>
            <person name="Orlowska M."/>
            <person name="Perlinska-Lenart U."/>
            <person name="Aleksandrzak-Piekarczyk T."/>
            <person name="Szatraj K."/>
            <person name="Zielenkiewicz U."/>
            <person name="Pilsyk S."/>
            <person name="Malc E."/>
            <person name="Mieczkowski P."/>
            <person name="Kruszewska J.S."/>
            <person name="Biernat P."/>
            <person name="Pawlowska J."/>
        </authorList>
    </citation>
    <scope>NUCLEOTIDE SEQUENCE [LARGE SCALE GENOMIC DNA]</scope>
    <source>
        <strain evidence="1 2">CBS 142.35</strain>
    </source>
</reference>
<sequence length="129" mass="14998">MGAANYDRFANKQQGIFEKDIITRIWRLIDNSMTPLLLLQEQLNTSRSISGNGLNDWITVWKPDLLLIEQEIEYGVAEHGGYDEACAGKKELFEKWLKLPKLIKDMFCRAAHKVNHEKEYLWELKVAGF</sequence>
<name>A0A8H7VF71_9FUNG</name>
<dbReference type="AlphaFoldDB" id="A0A8H7VF71"/>
<evidence type="ECO:0000313" key="2">
    <source>
        <dbReference type="Proteomes" id="UP000646827"/>
    </source>
</evidence>
<accession>A0A8H7VF71</accession>
<keyword evidence="2" id="KW-1185">Reference proteome</keyword>
<dbReference type="EMBL" id="JAEPRB010000129">
    <property type="protein sequence ID" value="KAG2220806.1"/>
    <property type="molecule type" value="Genomic_DNA"/>
</dbReference>
<gene>
    <name evidence="1" type="ORF">INT45_012475</name>
</gene>
<protein>
    <submittedName>
        <fullName evidence="1">Uncharacterized protein</fullName>
    </submittedName>
</protein>
<dbReference type="Proteomes" id="UP000646827">
    <property type="component" value="Unassembled WGS sequence"/>
</dbReference>
<evidence type="ECO:0000313" key="1">
    <source>
        <dbReference type="EMBL" id="KAG2220806.1"/>
    </source>
</evidence>